<evidence type="ECO:0000256" key="5">
    <source>
        <dbReference type="ARBA" id="ARBA00022499"/>
    </source>
</evidence>
<dbReference type="InterPro" id="IPR008603">
    <property type="entry name" value="DCTN4"/>
</dbReference>
<evidence type="ECO:0000256" key="7">
    <source>
        <dbReference type="ARBA" id="ARBA00022843"/>
    </source>
</evidence>
<keyword evidence="5" id="KW-1017">Isopeptide bond</keyword>
<organism evidence="15 16">
    <name type="scientific">Discostella pseudostelligera</name>
    <dbReference type="NCBI Taxonomy" id="259834"/>
    <lineage>
        <taxon>Eukaryota</taxon>
        <taxon>Sar</taxon>
        <taxon>Stramenopiles</taxon>
        <taxon>Ochrophyta</taxon>
        <taxon>Bacillariophyta</taxon>
        <taxon>Coscinodiscophyceae</taxon>
        <taxon>Thalassiosirophycidae</taxon>
        <taxon>Stephanodiscales</taxon>
        <taxon>Stephanodiscaceae</taxon>
        <taxon>Discostella</taxon>
    </lineage>
</organism>
<comment type="similarity">
    <text evidence="11">Belongs to the dynactin subunit 4 family.</text>
</comment>
<keyword evidence="6" id="KW-0597">Phosphoprotein</keyword>
<keyword evidence="8" id="KW-0007">Acetylation</keyword>
<protein>
    <recommendedName>
        <fullName evidence="12">Dynactin subunit 4</fullName>
    </recommendedName>
</protein>
<evidence type="ECO:0000256" key="12">
    <source>
        <dbReference type="ARBA" id="ARBA00034864"/>
    </source>
</evidence>
<evidence type="ECO:0000256" key="1">
    <source>
        <dbReference type="ARBA" id="ARBA00004300"/>
    </source>
</evidence>
<evidence type="ECO:0000256" key="14">
    <source>
        <dbReference type="SAM" id="MobiDB-lite"/>
    </source>
</evidence>
<keyword evidence="7" id="KW-0832">Ubl conjugation</keyword>
<evidence type="ECO:0000256" key="6">
    <source>
        <dbReference type="ARBA" id="ARBA00022553"/>
    </source>
</evidence>
<accession>A0ABD3M661</accession>
<dbReference type="Proteomes" id="UP001530293">
    <property type="component" value="Unassembled WGS sequence"/>
</dbReference>
<evidence type="ECO:0000256" key="9">
    <source>
        <dbReference type="ARBA" id="ARBA00023054"/>
    </source>
</evidence>
<proteinExistence type="inferred from homology"/>
<evidence type="ECO:0000313" key="16">
    <source>
        <dbReference type="Proteomes" id="UP001530293"/>
    </source>
</evidence>
<comment type="subunit">
    <text evidence="13">Subunit of dynactin, a multiprotein complex part of a tripartite complex with dynein and a adapter, such as BICDL1, BICD2 or HOOK3. The dynactin complex is built around ACTR1A/ACTB filament and consists of an actin-related filament composed of a shoulder domain, a pointed end and a barbed end. Its length is defined by its flexible shoulder domain. The soulder is composed of 2 DCTN1 subunits, 4 DCTN2 and 2 DCTN3. The 4 DCNT2 (via N-terminus) bind the ACTR1A filament and act as molecular rulers to determine the length. The pointed end is important for binding dynein-dynactin cargo adapters. Consists of 4 subunits: ACTR10, DCNT4, DCTN5 and DCTN6. The barbed end is composed of a CAPZA1:CAPZB heterodimers, which binds ACTR1A/ACTB filament and dynactin and stabilizes dynactin. Interacts with ATP7B, but not ATP7A, in a copper-dependent manner. Interacts with ANK2; this interaction is required for localization at costameres. Interacts with N4BP2L1.</text>
</comment>
<evidence type="ECO:0000256" key="10">
    <source>
        <dbReference type="ARBA" id="ARBA00023212"/>
    </source>
</evidence>
<evidence type="ECO:0000256" key="13">
    <source>
        <dbReference type="ARBA" id="ARBA00093507"/>
    </source>
</evidence>
<dbReference type="GO" id="GO:0005813">
    <property type="term" value="C:centrosome"/>
    <property type="evidence" value="ECO:0007669"/>
    <property type="project" value="UniProtKB-SubCell"/>
</dbReference>
<comment type="subcellular location">
    <subcellularLocation>
        <location evidence="1">Cytoplasm</location>
        <location evidence="1">Cytoskeleton</location>
        <location evidence="1">Microtubule organizing center</location>
        <location evidence="1">Centrosome</location>
    </subcellularLocation>
    <subcellularLocation>
        <location evidence="2">Cytoplasm</location>
        <location evidence="2">Cytoskeleton</location>
        <location evidence="2">Stress fiber</location>
    </subcellularLocation>
    <subcellularLocation>
        <location evidence="3">Cytoplasm</location>
        <location evidence="3">Myofibril</location>
    </subcellularLocation>
</comment>
<evidence type="ECO:0000256" key="3">
    <source>
        <dbReference type="ARBA" id="ARBA00004657"/>
    </source>
</evidence>
<evidence type="ECO:0000313" key="15">
    <source>
        <dbReference type="EMBL" id="KAL3757521.1"/>
    </source>
</evidence>
<dbReference type="AlphaFoldDB" id="A0ABD3M661"/>
<dbReference type="GO" id="GO:0001725">
    <property type="term" value="C:stress fiber"/>
    <property type="evidence" value="ECO:0007669"/>
    <property type="project" value="UniProtKB-SubCell"/>
</dbReference>
<keyword evidence="16" id="KW-1185">Reference proteome</keyword>
<gene>
    <name evidence="15" type="ORF">ACHAWU_010153</name>
</gene>
<keyword evidence="4" id="KW-0963">Cytoplasm</keyword>
<dbReference type="Pfam" id="PF05502">
    <property type="entry name" value="Dynactin_p62"/>
    <property type="match status" value="1"/>
</dbReference>
<sequence length="550" mass="60678">MTMAAATQHHLAPGHVLYIDHANHLTPLTLAYHATASRHLTSGRSDVIPPSTTIEVDSAYCPQCLAYEAASATSGVCHKEYGGCKSCPICFSPLSISIDETASGSESNNSRLICHYVCGLCQWSSRECGVISNADTLLEYASTSDEIEEKEKEKKRGLAIVEISKALDLCLQRRISERNKVGGALFDSITKMWAQREEEEKQRNRMKIGISSISSNRNVDNRGSNWSLEILEQALMQKKNALNSSNTDRVVEPGRGDIQPRHAKVTSSNQLPTPQQMAAQMTITTTTPQSRSDLLPLPVHYRARVSRRCRAELSAGRTGILMKPKQNPLDGDTSLRSGHGQWWMKDSSAVHVVPSVQLHRVGADITSHKYAALLKLKNPTLNMIRLRLVGPSDSELIEQTELQNVLVNPFTETFVRGRHCSPDATANIAPTEFVVLHPADDPFLDIRKDKVGAPLEVKDWDPMSALSSGNWDTSQFRIVATEGDTAWVELLLCNSTRVTEALSETDYLAVPFSLQIEVGNGSWEASLIKRQDLPAEESDLVTLNLVALMR</sequence>
<evidence type="ECO:0000256" key="2">
    <source>
        <dbReference type="ARBA" id="ARBA00004529"/>
    </source>
</evidence>
<reference evidence="15 16" key="1">
    <citation type="submission" date="2024-10" db="EMBL/GenBank/DDBJ databases">
        <title>Updated reference genomes for cyclostephanoid diatoms.</title>
        <authorList>
            <person name="Roberts W.R."/>
            <person name="Alverson A.J."/>
        </authorList>
    </citation>
    <scope>NUCLEOTIDE SEQUENCE [LARGE SCALE GENOMIC DNA]</scope>
    <source>
        <strain evidence="15 16">AJA232-27</strain>
    </source>
</reference>
<feature type="compositionally biased region" description="Basic and acidic residues" evidence="14">
    <location>
        <begin position="249"/>
        <end position="260"/>
    </location>
</feature>
<dbReference type="PANTHER" id="PTHR13034:SF2">
    <property type="entry name" value="DYNACTIN SUBUNIT 4"/>
    <property type="match status" value="1"/>
</dbReference>
<keyword evidence="9" id="KW-0175">Coiled coil</keyword>
<dbReference type="EMBL" id="JALLBG020000263">
    <property type="protein sequence ID" value="KAL3757521.1"/>
    <property type="molecule type" value="Genomic_DNA"/>
</dbReference>
<evidence type="ECO:0000256" key="8">
    <source>
        <dbReference type="ARBA" id="ARBA00022990"/>
    </source>
</evidence>
<evidence type="ECO:0000256" key="11">
    <source>
        <dbReference type="ARBA" id="ARBA00034776"/>
    </source>
</evidence>
<evidence type="ECO:0000256" key="4">
    <source>
        <dbReference type="ARBA" id="ARBA00022490"/>
    </source>
</evidence>
<dbReference type="PANTHER" id="PTHR13034">
    <property type="entry name" value="DYNACTIN P62 SUBUNIT"/>
    <property type="match status" value="1"/>
</dbReference>
<comment type="caution">
    <text evidence="15">The sequence shown here is derived from an EMBL/GenBank/DDBJ whole genome shotgun (WGS) entry which is preliminary data.</text>
</comment>
<feature type="region of interest" description="Disordered" evidence="14">
    <location>
        <begin position="246"/>
        <end position="273"/>
    </location>
</feature>
<name>A0ABD3M661_9STRA</name>
<keyword evidence="10" id="KW-0206">Cytoskeleton</keyword>